<evidence type="ECO:0000256" key="8">
    <source>
        <dbReference type="ARBA" id="ARBA00049047"/>
    </source>
</evidence>
<dbReference type="SUPFAM" id="SSF51366">
    <property type="entry name" value="Ribulose-phoshate binding barrel"/>
    <property type="match status" value="1"/>
</dbReference>
<comment type="subunit">
    <text evidence="3 9">Tetramer of two alpha and two beta chains.</text>
</comment>
<accession>A0A4V2RWV9</accession>
<evidence type="ECO:0000313" key="12">
    <source>
        <dbReference type="Proteomes" id="UP000295221"/>
    </source>
</evidence>
<evidence type="ECO:0000256" key="6">
    <source>
        <dbReference type="ARBA" id="ARBA00023141"/>
    </source>
</evidence>
<evidence type="ECO:0000256" key="3">
    <source>
        <dbReference type="ARBA" id="ARBA00011270"/>
    </source>
</evidence>
<evidence type="ECO:0000256" key="1">
    <source>
        <dbReference type="ARBA" id="ARBA00003365"/>
    </source>
</evidence>
<sequence length="259" mass="28998">MNRLNSLFANKKDLLSIYFTAGFPRLDDTVPILKALETSGVDFVEIGMPFSDPLADGPVIQKSSTTALENGMSLTVLFKQLENVRREVSMPIVLMGYLNPVLRFGVERFLDKCKETGVDGVILPDLPFEMYREQYSHLFEERGISNTFLITPQTPPDRVRLLDENTTGFLYMVSSAAVTGAKTGLNQFQIDYFTRIRDMELKSPKMVGFGISNQESFSEVCKYANGAIVGSAFIRMIENSNNIAEDIDGFICSLKPRND</sequence>
<dbReference type="CDD" id="cd04724">
    <property type="entry name" value="Tryptophan_synthase_alpha"/>
    <property type="match status" value="1"/>
</dbReference>
<dbReference type="PANTHER" id="PTHR43406:SF1">
    <property type="entry name" value="TRYPTOPHAN SYNTHASE ALPHA CHAIN, CHLOROPLASTIC"/>
    <property type="match status" value="1"/>
</dbReference>
<dbReference type="PROSITE" id="PS00167">
    <property type="entry name" value="TRP_SYNTHASE_ALPHA"/>
    <property type="match status" value="1"/>
</dbReference>
<reference evidence="11 12" key="1">
    <citation type="submission" date="2019-03" db="EMBL/GenBank/DDBJ databases">
        <title>Genomic Encyclopedia of Type Strains, Phase IV (KMG-IV): sequencing the most valuable type-strain genomes for metagenomic binning, comparative biology and taxonomic classification.</title>
        <authorList>
            <person name="Goeker M."/>
        </authorList>
    </citation>
    <scope>NUCLEOTIDE SEQUENCE [LARGE SCALE GENOMIC DNA]</scope>
    <source>
        <strain evidence="11 12">DSM 24179</strain>
    </source>
</reference>
<evidence type="ECO:0000256" key="2">
    <source>
        <dbReference type="ARBA" id="ARBA00004733"/>
    </source>
</evidence>
<evidence type="ECO:0000256" key="7">
    <source>
        <dbReference type="ARBA" id="ARBA00023239"/>
    </source>
</evidence>
<name>A0A4V2RWV9_9BACT</name>
<comment type="caution">
    <text evidence="11">The sequence shown here is derived from an EMBL/GenBank/DDBJ whole genome shotgun (WGS) entry which is preliminary data.</text>
</comment>
<dbReference type="InterPro" id="IPR011060">
    <property type="entry name" value="RibuloseP-bd_barrel"/>
</dbReference>
<evidence type="ECO:0000256" key="10">
    <source>
        <dbReference type="RuleBase" id="RU003662"/>
    </source>
</evidence>
<dbReference type="Pfam" id="PF00290">
    <property type="entry name" value="Trp_syntA"/>
    <property type="match status" value="1"/>
</dbReference>
<dbReference type="OrthoDB" id="9804578at2"/>
<evidence type="ECO:0000256" key="5">
    <source>
        <dbReference type="ARBA" id="ARBA00022822"/>
    </source>
</evidence>
<protein>
    <recommendedName>
        <fullName evidence="9">Tryptophan synthase alpha chain</fullName>
        <ecNumber evidence="9">4.2.1.20</ecNumber>
    </recommendedName>
</protein>
<dbReference type="Gene3D" id="3.20.20.70">
    <property type="entry name" value="Aldolase class I"/>
    <property type="match status" value="1"/>
</dbReference>
<dbReference type="GO" id="GO:0004834">
    <property type="term" value="F:tryptophan synthase activity"/>
    <property type="evidence" value="ECO:0007669"/>
    <property type="project" value="UniProtKB-UniRule"/>
</dbReference>
<dbReference type="HAMAP" id="MF_00131">
    <property type="entry name" value="Trp_synth_alpha"/>
    <property type="match status" value="1"/>
</dbReference>
<proteinExistence type="inferred from homology"/>
<evidence type="ECO:0000256" key="9">
    <source>
        <dbReference type="HAMAP-Rule" id="MF_00131"/>
    </source>
</evidence>
<dbReference type="PANTHER" id="PTHR43406">
    <property type="entry name" value="TRYPTOPHAN SYNTHASE, ALPHA CHAIN"/>
    <property type="match status" value="1"/>
</dbReference>
<comment type="similarity">
    <text evidence="9 10">Belongs to the TrpA family.</text>
</comment>
<comment type="function">
    <text evidence="1 9">The alpha subunit is responsible for the aldol cleavage of indoleglycerol phosphate to indole and glyceraldehyde 3-phosphate.</text>
</comment>
<feature type="active site" description="Proton acceptor" evidence="9">
    <location>
        <position position="45"/>
    </location>
</feature>
<organism evidence="11 12">
    <name type="scientific">Natronoflexus pectinivorans</name>
    <dbReference type="NCBI Taxonomy" id="682526"/>
    <lineage>
        <taxon>Bacteria</taxon>
        <taxon>Pseudomonadati</taxon>
        <taxon>Bacteroidota</taxon>
        <taxon>Bacteroidia</taxon>
        <taxon>Marinilabiliales</taxon>
        <taxon>Marinilabiliaceae</taxon>
        <taxon>Natronoflexus</taxon>
    </lineage>
</organism>
<dbReference type="EMBL" id="SLWK01000001">
    <property type="protein sequence ID" value="TCO10421.1"/>
    <property type="molecule type" value="Genomic_DNA"/>
</dbReference>
<dbReference type="NCBIfam" id="TIGR00262">
    <property type="entry name" value="trpA"/>
    <property type="match status" value="1"/>
</dbReference>
<evidence type="ECO:0000313" key="11">
    <source>
        <dbReference type="EMBL" id="TCO10421.1"/>
    </source>
</evidence>
<gene>
    <name evidence="9" type="primary">trpA</name>
    <name evidence="11" type="ORF">EV194_10151</name>
</gene>
<keyword evidence="12" id="KW-1185">Reference proteome</keyword>
<dbReference type="InterPro" id="IPR013785">
    <property type="entry name" value="Aldolase_TIM"/>
</dbReference>
<dbReference type="RefSeq" id="WP_132430910.1">
    <property type="nucleotide sequence ID" value="NZ_SLWK01000001.1"/>
</dbReference>
<feature type="active site" description="Proton acceptor" evidence="9">
    <location>
        <position position="56"/>
    </location>
</feature>
<keyword evidence="4 9" id="KW-0028">Amino-acid biosynthesis</keyword>
<dbReference type="InterPro" id="IPR002028">
    <property type="entry name" value="Trp_synthase_suA"/>
</dbReference>
<keyword evidence="5 9" id="KW-0822">Tryptophan biosynthesis</keyword>
<keyword evidence="7 9" id="KW-0456">Lyase</keyword>
<evidence type="ECO:0000256" key="4">
    <source>
        <dbReference type="ARBA" id="ARBA00022605"/>
    </source>
</evidence>
<dbReference type="FunFam" id="3.20.20.70:FF:000037">
    <property type="entry name" value="Tryptophan synthase alpha chain"/>
    <property type="match status" value="1"/>
</dbReference>
<comment type="catalytic activity">
    <reaction evidence="8 9">
        <text>(1S,2R)-1-C-(indol-3-yl)glycerol 3-phosphate + L-serine = D-glyceraldehyde 3-phosphate + L-tryptophan + H2O</text>
        <dbReference type="Rhea" id="RHEA:10532"/>
        <dbReference type="ChEBI" id="CHEBI:15377"/>
        <dbReference type="ChEBI" id="CHEBI:33384"/>
        <dbReference type="ChEBI" id="CHEBI:57912"/>
        <dbReference type="ChEBI" id="CHEBI:58866"/>
        <dbReference type="ChEBI" id="CHEBI:59776"/>
        <dbReference type="EC" id="4.2.1.20"/>
    </reaction>
</comment>
<dbReference type="UniPathway" id="UPA00035">
    <property type="reaction ID" value="UER00044"/>
</dbReference>
<dbReference type="EC" id="4.2.1.20" evidence="9"/>
<dbReference type="Proteomes" id="UP000295221">
    <property type="component" value="Unassembled WGS sequence"/>
</dbReference>
<comment type="pathway">
    <text evidence="2 9">Amino-acid biosynthesis; L-tryptophan biosynthesis; L-tryptophan from chorismate: step 5/5.</text>
</comment>
<dbReference type="AlphaFoldDB" id="A0A4V2RWV9"/>
<dbReference type="GO" id="GO:0005829">
    <property type="term" value="C:cytosol"/>
    <property type="evidence" value="ECO:0007669"/>
    <property type="project" value="TreeGrafter"/>
</dbReference>
<keyword evidence="6 9" id="KW-0057">Aromatic amino acid biosynthesis</keyword>
<dbReference type="InterPro" id="IPR018204">
    <property type="entry name" value="Trp_synthase_alpha_AS"/>
</dbReference>